<dbReference type="OrthoDB" id="9779853at2"/>
<dbReference type="AlphaFoldDB" id="A0A5M8FPZ0"/>
<dbReference type="EMBL" id="VWXX01000003">
    <property type="protein sequence ID" value="KAA6186867.1"/>
    <property type="molecule type" value="Genomic_DNA"/>
</dbReference>
<feature type="domain" description="AB hydrolase-1" evidence="1">
    <location>
        <begin position="95"/>
        <end position="339"/>
    </location>
</feature>
<dbReference type="PANTHER" id="PTHR43689:SF8">
    <property type="entry name" value="ALPHA_BETA-HYDROLASES SUPERFAMILY PROTEIN"/>
    <property type="match status" value="1"/>
</dbReference>
<dbReference type="InterPro" id="IPR000073">
    <property type="entry name" value="AB_hydrolase_1"/>
</dbReference>
<accession>A0A5M8FPZ0</accession>
<organism evidence="2 3">
    <name type="scientific">Thiohalocapsa marina</name>
    <dbReference type="NCBI Taxonomy" id="424902"/>
    <lineage>
        <taxon>Bacteria</taxon>
        <taxon>Pseudomonadati</taxon>
        <taxon>Pseudomonadota</taxon>
        <taxon>Gammaproteobacteria</taxon>
        <taxon>Chromatiales</taxon>
        <taxon>Chromatiaceae</taxon>
        <taxon>Thiohalocapsa</taxon>
    </lineage>
</organism>
<comment type="caution">
    <text evidence="2">The sequence shown here is derived from an EMBL/GenBank/DDBJ whole genome shotgun (WGS) entry which is preliminary data.</text>
</comment>
<dbReference type="PRINTS" id="PR00412">
    <property type="entry name" value="EPOXHYDRLASE"/>
</dbReference>
<evidence type="ECO:0000313" key="2">
    <source>
        <dbReference type="EMBL" id="KAA6186867.1"/>
    </source>
</evidence>
<dbReference type="Proteomes" id="UP000322981">
    <property type="component" value="Unassembled WGS sequence"/>
</dbReference>
<protein>
    <submittedName>
        <fullName evidence="2">Alpha/beta hydrolase</fullName>
    </submittedName>
</protein>
<sequence length="351" mass="37441">MLRFLARFLVFVLAVLLIVAVAGPLLVDPTPAPGATRAETVATADSRFVSIPFAGTNGLNLHYLDSAIDPAVAPSIDSAIGPAAARAADGRELTFVLLHGFTFNAFTWNHTLGTLAPFGRALAYDQIPYGLSAKPLPGTWSGPNPYAKASALEQLFAFLDALGIERAVLVGNSSGGTLALEAALAAPERVQGLILLGPWVQSQRPNLPDWFATLPQMQRISLLLARYLGGNSPLLDYSYADPTRIDDERRALTGIHRRMANWDAAWAALLTHSLSEPVLISQHLEAITQPALVISGSVDQVVPIADTRATAEALPNATLEILPGCGHVPQEECPDQVARVVTDWLRTVSLP</sequence>
<name>A0A5M8FPZ0_9GAMM</name>
<evidence type="ECO:0000313" key="3">
    <source>
        <dbReference type="Proteomes" id="UP000322981"/>
    </source>
</evidence>
<keyword evidence="3" id="KW-1185">Reference proteome</keyword>
<dbReference type="PRINTS" id="PR00111">
    <property type="entry name" value="ABHYDROLASE"/>
</dbReference>
<evidence type="ECO:0000259" key="1">
    <source>
        <dbReference type="Pfam" id="PF12697"/>
    </source>
</evidence>
<dbReference type="GO" id="GO:0016787">
    <property type="term" value="F:hydrolase activity"/>
    <property type="evidence" value="ECO:0007669"/>
    <property type="project" value="UniProtKB-KW"/>
</dbReference>
<dbReference type="PANTHER" id="PTHR43689">
    <property type="entry name" value="HYDROLASE"/>
    <property type="match status" value="1"/>
</dbReference>
<dbReference type="Gene3D" id="3.40.50.1820">
    <property type="entry name" value="alpha/beta hydrolase"/>
    <property type="match status" value="1"/>
</dbReference>
<dbReference type="RefSeq" id="WP_150090266.1">
    <property type="nucleotide sequence ID" value="NZ_JBFUOH010000102.1"/>
</dbReference>
<dbReference type="InterPro" id="IPR000639">
    <property type="entry name" value="Epox_hydrolase-like"/>
</dbReference>
<reference evidence="2 3" key="1">
    <citation type="submission" date="2019-09" db="EMBL/GenBank/DDBJ databases">
        <title>Whole-genome sequence of the purple sulfur bacterium Thiohalocapsa marina DSM 19078.</title>
        <authorList>
            <person name="Kyndt J.A."/>
            <person name="Meyer T.E."/>
        </authorList>
    </citation>
    <scope>NUCLEOTIDE SEQUENCE [LARGE SCALE GENOMIC DNA]</scope>
    <source>
        <strain evidence="2 3">DSM 19078</strain>
    </source>
</reference>
<gene>
    <name evidence="2" type="ORF">F2Q65_02925</name>
</gene>
<keyword evidence="2" id="KW-0378">Hydrolase</keyword>
<dbReference type="Pfam" id="PF12697">
    <property type="entry name" value="Abhydrolase_6"/>
    <property type="match status" value="1"/>
</dbReference>
<dbReference type="SUPFAM" id="SSF53474">
    <property type="entry name" value="alpha/beta-Hydrolases"/>
    <property type="match status" value="1"/>
</dbReference>
<dbReference type="InterPro" id="IPR029058">
    <property type="entry name" value="AB_hydrolase_fold"/>
</dbReference>
<proteinExistence type="predicted"/>